<dbReference type="RefSeq" id="WP_282585373.1">
    <property type="nucleotide sequence ID" value="NZ_JAMOIM010000008.1"/>
</dbReference>
<feature type="coiled-coil region" evidence="6">
    <location>
        <begin position="301"/>
        <end position="343"/>
    </location>
</feature>
<dbReference type="PANTHER" id="PTHR13806:SF31">
    <property type="entry name" value="FLOTILLIN-LIKE PROTEIN 1-RELATED"/>
    <property type="match status" value="1"/>
</dbReference>
<keyword evidence="12" id="KW-1185">Reference proteome</keyword>
<evidence type="ECO:0000256" key="1">
    <source>
        <dbReference type="ARBA" id="ARBA00004167"/>
    </source>
</evidence>
<evidence type="ECO:0000259" key="9">
    <source>
        <dbReference type="Pfam" id="PF01145"/>
    </source>
</evidence>
<evidence type="ECO:0000256" key="6">
    <source>
        <dbReference type="SAM" id="Coils"/>
    </source>
</evidence>
<organism evidence="11 12">
    <name type="scientific">Lichenifustis flavocetrariae</name>
    <dbReference type="NCBI Taxonomy" id="2949735"/>
    <lineage>
        <taxon>Bacteria</taxon>
        <taxon>Pseudomonadati</taxon>
        <taxon>Pseudomonadota</taxon>
        <taxon>Alphaproteobacteria</taxon>
        <taxon>Hyphomicrobiales</taxon>
        <taxon>Lichenihabitantaceae</taxon>
        <taxon>Lichenifustis</taxon>
    </lineage>
</organism>
<dbReference type="AlphaFoldDB" id="A0AA42CN37"/>
<accession>A0AA42CN37</accession>
<dbReference type="InterPro" id="IPR031905">
    <property type="entry name" value="Flotillin_C"/>
</dbReference>
<dbReference type="SUPFAM" id="SSF117892">
    <property type="entry name" value="Band 7/SPFH domain"/>
    <property type="match status" value="1"/>
</dbReference>
<feature type="compositionally biased region" description="Basic and acidic residues" evidence="7">
    <location>
        <begin position="557"/>
        <end position="572"/>
    </location>
</feature>
<evidence type="ECO:0000256" key="8">
    <source>
        <dbReference type="SAM" id="Phobius"/>
    </source>
</evidence>
<feature type="domain" description="Band 7" evidence="9">
    <location>
        <begin position="45"/>
        <end position="183"/>
    </location>
</feature>
<keyword evidence="6" id="KW-0175">Coiled coil</keyword>
<feature type="compositionally biased region" description="Gly residues" evidence="7">
    <location>
        <begin position="481"/>
        <end position="498"/>
    </location>
</feature>
<dbReference type="InterPro" id="IPR027705">
    <property type="entry name" value="Flotillin_fam"/>
</dbReference>
<keyword evidence="8" id="KW-0812">Transmembrane</keyword>
<comment type="similarity">
    <text evidence="3">Belongs to the band 7/mec-2 family. Flotillin subfamily.</text>
</comment>
<feature type="region of interest" description="Disordered" evidence="7">
    <location>
        <begin position="551"/>
        <end position="572"/>
    </location>
</feature>
<keyword evidence="8" id="KW-1133">Transmembrane helix</keyword>
<evidence type="ECO:0000313" key="12">
    <source>
        <dbReference type="Proteomes" id="UP001165667"/>
    </source>
</evidence>
<dbReference type="InterPro" id="IPR001107">
    <property type="entry name" value="Band_7"/>
</dbReference>
<protein>
    <submittedName>
        <fullName evidence="11">SPFH domain-containing protein</fullName>
    </submittedName>
</protein>
<comment type="subcellular location">
    <subcellularLocation>
        <location evidence="2">Cell membrane</location>
    </subcellularLocation>
    <subcellularLocation>
        <location evidence="1">Membrane</location>
        <topology evidence="1">Single-pass membrane protein</topology>
    </subcellularLocation>
</comment>
<evidence type="ECO:0000313" key="11">
    <source>
        <dbReference type="EMBL" id="MCW6509002.1"/>
    </source>
</evidence>
<keyword evidence="4" id="KW-1003">Cell membrane</keyword>
<proteinExistence type="inferred from homology"/>
<dbReference type="GO" id="GO:0005886">
    <property type="term" value="C:plasma membrane"/>
    <property type="evidence" value="ECO:0007669"/>
    <property type="project" value="UniProtKB-SubCell"/>
</dbReference>
<name>A0AA42CN37_9HYPH</name>
<evidence type="ECO:0000256" key="5">
    <source>
        <dbReference type="ARBA" id="ARBA00023136"/>
    </source>
</evidence>
<comment type="caution">
    <text evidence="11">The sequence shown here is derived from an EMBL/GenBank/DDBJ whole genome shotgun (WGS) entry which is preliminary data.</text>
</comment>
<dbReference type="PANTHER" id="PTHR13806">
    <property type="entry name" value="FLOTILLIN-RELATED"/>
    <property type="match status" value="1"/>
</dbReference>
<feature type="transmembrane region" description="Helical" evidence="8">
    <location>
        <begin position="6"/>
        <end position="28"/>
    </location>
</feature>
<reference evidence="11" key="1">
    <citation type="submission" date="2022-05" db="EMBL/GenBank/DDBJ databases">
        <authorList>
            <person name="Pankratov T."/>
        </authorList>
    </citation>
    <scope>NUCLEOTIDE SEQUENCE</scope>
    <source>
        <strain evidence="11">BP6-180914</strain>
    </source>
</reference>
<dbReference type="InterPro" id="IPR036013">
    <property type="entry name" value="Band_7/SPFH_dom_sf"/>
</dbReference>
<evidence type="ECO:0000256" key="7">
    <source>
        <dbReference type="SAM" id="MobiDB-lite"/>
    </source>
</evidence>
<evidence type="ECO:0000256" key="3">
    <source>
        <dbReference type="ARBA" id="ARBA00007161"/>
    </source>
</evidence>
<sequence length="572" mass="63565">MNGADIIAIMILIAIIIAVLAYLLHWLYRRSSKDVSFVRTGLGGEKVVMGGGALVLPIVHDVTDVSMNTLRLEVHRAREKSLITKDRMRIELQVEFYVRVIPSAEAVAAAARTLGNRTMNPESLRDLVQGRFVDAMGAVAASMTLEQIHEHRSDYIRDVKAQVANSMTQNGLELETASLTNLDQADMKLFNPSNAFDAEGLTRLTEEIESRRKKRNDIEQDTMIAVRKKNLEAERLALDIQRESEYARLEQEREVALRRAQQRAEIAREKVLRDREVEEAEIQAREDIEKARIGQDRAIDAERIARELDLERLEIQRQKARQIEEQESVIAVAQKSKEQSEAQQAAEGARALMIEAQENVTTVRDRAIAERRKQIDIIVASQEAEREAVKIKVRAEAERHAATDRAEADRIEVAALERRFAVEAEGKRKANEAENLRSDASRRSALHVRLIENLPSIIRESVKPMEQIESIRILHVEGLPGLSGPGTQGPVGSGGDKGGTGDDAARAPNLAESVVNSALRYRAQAPFVDTLLNEIGMSPASIGMDGLGGLGKTEYTPVKDEAGKPSKLLETK</sequence>
<feature type="domain" description="Flotillin C-terminal" evidence="10">
    <location>
        <begin position="401"/>
        <end position="537"/>
    </location>
</feature>
<feature type="region of interest" description="Disordered" evidence="7">
    <location>
        <begin position="479"/>
        <end position="505"/>
    </location>
</feature>
<dbReference type="EMBL" id="JAMOIM010000008">
    <property type="protein sequence ID" value="MCW6509002.1"/>
    <property type="molecule type" value="Genomic_DNA"/>
</dbReference>
<evidence type="ECO:0000256" key="4">
    <source>
        <dbReference type="ARBA" id="ARBA00022475"/>
    </source>
</evidence>
<keyword evidence="5 8" id="KW-0472">Membrane</keyword>
<dbReference type="Pfam" id="PF15975">
    <property type="entry name" value="Flot"/>
    <property type="match status" value="1"/>
</dbReference>
<evidence type="ECO:0000259" key="10">
    <source>
        <dbReference type="Pfam" id="PF15975"/>
    </source>
</evidence>
<dbReference type="CDD" id="cd03399">
    <property type="entry name" value="SPFH_flotillin"/>
    <property type="match status" value="1"/>
</dbReference>
<dbReference type="Pfam" id="PF01145">
    <property type="entry name" value="Band_7"/>
    <property type="match status" value="1"/>
</dbReference>
<evidence type="ECO:0000256" key="2">
    <source>
        <dbReference type="ARBA" id="ARBA00004236"/>
    </source>
</evidence>
<dbReference type="Gene3D" id="3.30.479.30">
    <property type="entry name" value="Band 7 domain"/>
    <property type="match status" value="1"/>
</dbReference>
<gene>
    <name evidence="11" type="ORF">M8523_13315</name>
</gene>
<dbReference type="Proteomes" id="UP001165667">
    <property type="component" value="Unassembled WGS sequence"/>
</dbReference>